<evidence type="ECO:0008006" key="3">
    <source>
        <dbReference type="Google" id="ProtNLM"/>
    </source>
</evidence>
<name>A0AAW1PBP0_9CHLO</name>
<dbReference type="EMBL" id="JALJOR010000015">
    <property type="protein sequence ID" value="KAK9805467.1"/>
    <property type="molecule type" value="Genomic_DNA"/>
</dbReference>
<evidence type="ECO:0000313" key="2">
    <source>
        <dbReference type="Proteomes" id="UP001489004"/>
    </source>
</evidence>
<dbReference type="Proteomes" id="UP001489004">
    <property type="component" value="Unassembled WGS sequence"/>
</dbReference>
<protein>
    <recommendedName>
        <fullName evidence="3">F-box protein</fullName>
    </recommendedName>
</protein>
<dbReference type="AlphaFoldDB" id="A0AAW1PBP0"/>
<gene>
    <name evidence="1" type="ORF">WJX72_000014</name>
</gene>
<accession>A0AAW1PBP0</accession>
<proteinExistence type="predicted"/>
<keyword evidence="2" id="KW-1185">Reference proteome</keyword>
<reference evidence="1 2" key="1">
    <citation type="journal article" date="2024" name="Nat. Commun.">
        <title>Phylogenomics reveals the evolutionary origins of lichenization in chlorophyte algae.</title>
        <authorList>
            <person name="Puginier C."/>
            <person name="Libourel C."/>
            <person name="Otte J."/>
            <person name="Skaloud P."/>
            <person name="Haon M."/>
            <person name="Grisel S."/>
            <person name="Petersen M."/>
            <person name="Berrin J.G."/>
            <person name="Delaux P.M."/>
            <person name="Dal Grande F."/>
            <person name="Keller J."/>
        </authorList>
    </citation>
    <scope>NUCLEOTIDE SEQUENCE [LARGE SCALE GENOMIC DNA]</scope>
    <source>
        <strain evidence="1 2">SAG 2043</strain>
    </source>
</reference>
<comment type="caution">
    <text evidence="1">The sequence shown here is derived from an EMBL/GenBank/DDBJ whole genome shotgun (WGS) entry which is preliminary data.</text>
</comment>
<sequence>MRKWSFSFRDKQRAVQLVCKRWHDLLCTSGSPGLWGSVQVYPNKFLDPPSFGWDTPPDINCDKVLGCLSWISKRIGGIDKLQVHTDLAGHGSEDGGISIDHGGVKALLFKQFFTCMLGFLAPARCPDLQLELVLTGGGVGGIRRSPLCDPALAPVLGAHLRRLHLGQVRVSEPELEFIAGLHSLRSLHVHCGEEFDPHTCGSIPNEDELEEFPDFISTLVQLETLTF</sequence>
<evidence type="ECO:0000313" key="1">
    <source>
        <dbReference type="EMBL" id="KAK9805467.1"/>
    </source>
</evidence>
<organism evidence="1 2">
    <name type="scientific">[Myrmecia] bisecta</name>
    <dbReference type="NCBI Taxonomy" id="41462"/>
    <lineage>
        <taxon>Eukaryota</taxon>
        <taxon>Viridiplantae</taxon>
        <taxon>Chlorophyta</taxon>
        <taxon>core chlorophytes</taxon>
        <taxon>Trebouxiophyceae</taxon>
        <taxon>Trebouxiales</taxon>
        <taxon>Trebouxiaceae</taxon>
        <taxon>Myrmecia</taxon>
    </lineage>
</organism>